<dbReference type="PROSITE" id="PS51677">
    <property type="entry name" value="NODB"/>
    <property type="match status" value="1"/>
</dbReference>
<dbReference type="InterPro" id="IPR045235">
    <property type="entry name" value="PuuE_HpPgdA-like"/>
</dbReference>
<sequence length="275" mass="31530">MRNALTIDVEDYFQVESFKSLVKFESWEQFALRVEANVDRLLAILEEEQIRCTFFVLGWIADRAPQVVRRIHGQGHEVASHGYAHQMVTGQTPGEFRDDIHKAKSILEDITGEGILGYRAPTFSVTRNTFWALDALVEEGFLYDSSVFPVRHDRYGIPDWTQYITRVQLRNGASILEVPPLTAKVLGTNIPLGGGGYFRLAPLWLSRWAILRFNSVGHPAVIYLHPWEIDASQPRFPLPPLQRFRHYVNIETTERKLRRLLAGARFTSVRNVLSL</sequence>
<proteinExistence type="predicted"/>
<gene>
    <name evidence="2" type="ORF">C4520_11060</name>
</gene>
<dbReference type="EMBL" id="QZKU01000075">
    <property type="protein sequence ID" value="RJP20688.1"/>
    <property type="molecule type" value="Genomic_DNA"/>
</dbReference>
<dbReference type="NCBIfam" id="TIGR03006">
    <property type="entry name" value="pepcterm_polyde"/>
    <property type="match status" value="1"/>
</dbReference>
<comment type="caution">
    <text evidence="2">The sequence shown here is derived from an EMBL/GenBank/DDBJ whole genome shotgun (WGS) entry which is preliminary data.</text>
</comment>
<protein>
    <submittedName>
        <fullName evidence="2">DUF3473 domain-containing protein</fullName>
    </submittedName>
</protein>
<dbReference type="CDD" id="cd10941">
    <property type="entry name" value="CE4_PuuE_HpPgdA_like_2"/>
    <property type="match status" value="1"/>
</dbReference>
<dbReference type="GO" id="GO:0016810">
    <property type="term" value="F:hydrolase activity, acting on carbon-nitrogen (but not peptide) bonds"/>
    <property type="evidence" value="ECO:0007669"/>
    <property type="project" value="InterPro"/>
</dbReference>
<dbReference type="Pfam" id="PF11959">
    <property type="entry name" value="DUF3473"/>
    <property type="match status" value="1"/>
</dbReference>
<evidence type="ECO:0000259" key="1">
    <source>
        <dbReference type="PROSITE" id="PS51677"/>
    </source>
</evidence>
<dbReference type="InterPro" id="IPR002509">
    <property type="entry name" value="NODB_dom"/>
</dbReference>
<organism evidence="2 3">
    <name type="scientific">Abyssobacteria bacterium (strain SURF_5)</name>
    <dbReference type="NCBI Taxonomy" id="2093360"/>
    <lineage>
        <taxon>Bacteria</taxon>
        <taxon>Pseudomonadati</taxon>
        <taxon>Candidatus Hydrogenedentota</taxon>
        <taxon>Candidatus Abyssobacteria</taxon>
    </lineage>
</organism>
<dbReference type="PANTHER" id="PTHR47561">
    <property type="entry name" value="POLYSACCHARIDE DEACETYLASE FAMILY PROTEIN (AFU_ORTHOLOGUE AFUA_6G05030)"/>
    <property type="match status" value="1"/>
</dbReference>
<dbReference type="InterPro" id="IPR011330">
    <property type="entry name" value="Glyco_hydro/deAcase_b/a-brl"/>
</dbReference>
<dbReference type="GO" id="GO:0005975">
    <property type="term" value="P:carbohydrate metabolic process"/>
    <property type="evidence" value="ECO:0007669"/>
    <property type="project" value="InterPro"/>
</dbReference>
<dbReference type="Gene3D" id="3.20.20.370">
    <property type="entry name" value="Glycoside hydrolase/deacetylase"/>
    <property type="match status" value="1"/>
</dbReference>
<dbReference type="Proteomes" id="UP000265882">
    <property type="component" value="Unassembled WGS sequence"/>
</dbReference>
<evidence type="ECO:0000313" key="2">
    <source>
        <dbReference type="EMBL" id="RJP20688.1"/>
    </source>
</evidence>
<dbReference type="AlphaFoldDB" id="A0A3A4NIV8"/>
<dbReference type="SUPFAM" id="SSF88713">
    <property type="entry name" value="Glycoside hydrolase/deacetylase"/>
    <property type="match status" value="1"/>
</dbReference>
<dbReference type="InterPro" id="IPR014344">
    <property type="entry name" value="XrtA_polysacc_deacetyl"/>
</dbReference>
<dbReference type="InterPro" id="IPR022560">
    <property type="entry name" value="DUF3473"/>
</dbReference>
<reference evidence="2 3" key="1">
    <citation type="journal article" date="2017" name="ISME J.">
        <title>Energy and carbon metabolisms in a deep terrestrial subsurface fluid microbial community.</title>
        <authorList>
            <person name="Momper L."/>
            <person name="Jungbluth S.P."/>
            <person name="Lee M.D."/>
            <person name="Amend J.P."/>
        </authorList>
    </citation>
    <scope>NUCLEOTIDE SEQUENCE [LARGE SCALE GENOMIC DNA]</scope>
    <source>
        <strain evidence="2">SURF_5</strain>
    </source>
</reference>
<dbReference type="Pfam" id="PF01522">
    <property type="entry name" value="Polysacc_deac_1"/>
    <property type="match status" value="1"/>
</dbReference>
<evidence type="ECO:0000313" key="3">
    <source>
        <dbReference type="Proteomes" id="UP000265882"/>
    </source>
</evidence>
<name>A0A3A4NIV8_ABYX5</name>
<feature type="domain" description="NodB homology" evidence="1">
    <location>
        <begin position="24"/>
        <end position="275"/>
    </location>
</feature>
<accession>A0A3A4NIV8</accession>
<dbReference type="PANTHER" id="PTHR47561:SF1">
    <property type="entry name" value="POLYSACCHARIDE DEACETYLASE FAMILY PROTEIN (AFU_ORTHOLOGUE AFUA_6G05030)"/>
    <property type="match status" value="1"/>
</dbReference>